<reference evidence="1 2" key="1">
    <citation type="submission" date="2017-11" db="EMBL/GenBank/DDBJ databases">
        <title>Comparitive Functional Genomics of Dry Heat Resistant strains isolated from the Viking Spacecraft.</title>
        <authorList>
            <person name="Seuylemezian A."/>
            <person name="Cooper K."/>
            <person name="Vaishampayan P."/>
        </authorList>
    </citation>
    <scope>NUCLEOTIDE SEQUENCE [LARGE SCALE GENOMIC DNA]</scope>
    <source>
        <strain evidence="1 2">V32-6</strain>
    </source>
</reference>
<organism evidence="1 2">
    <name type="scientific">Neobacillus cucumis</name>
    <dbReference type="NCBI Taxonomy" id="1740721"/>
    <lineage>
        <taxon>Bacteria</taxon>
        <taxon>Bacillati</taxon>
        <taxon>Bacillota</taxon>
        <taxon>Bacilli</taxon>
        <taxon>Bacillales</taxon>
        <taxon>Bacillaceae</taxon>
        <taxon>Neobacillus</taxon>
    </lineage>
</organism>
<keyword evidence="2" id="KW-1185">Reference proteome</keyword>
<protein>
    <submittedName>
        <fullName evidence="1">Uncharacterized protein</fullName>
    </submittedName>
</protein>
<evidence type="ECO:0000313" key="1">
    <source>
        <dbReference type="EMBL" id="PLS01526.1"/>
    </source>
</evidence>
<dbReference type="Proteomes" id="UP000234950">
    <property type="component" value="Unassembled WGS sequence"/>
</dbReference>
<name>A0A2N5H7M9_9BACI</name>
<accession>A0A2N5H7M9</accession>
<dbReference type="OrthoDB" id="1706280at2"/>
<sequence>MKKRVLQITTIQEIADVLTGIDHPLAQIWGQNDIIKKNIAISFDYWLEDTGIPITLTEFVEQYLAHAEYLGEMFWSGIDQNSG</sequence>
<proteinExistence type="predicted"/>
<dbReference type="RefSeq" id="WP_101651466.1">
    <property type="nucleotide sequence ID" value="NZ_PGVE01000093.1"/>
</dbReference>
<comment type="caution">
    <text evidence="1">The sequence shown here is derived from an EMBL/GenBank/DDBJ whole genome shotgun (WGS) entry which is preliminary data.</text>
</comment>
<gene>
    <name evidence="1" type="ORF">CVD27_24815</name>
</gene>
<dbReference type="AlphaFoldDB" id="A0A2N5H7M9"/>
<dbReference type="EMBL" id="PGVE01000093">
    <property type="protein sequence ID" value="PLS01526.1"/>
    <property type="molecule type" value="Genomic_DNA"/>
</dbReference>
<evidence type="ECO:0000313" key="2">
    <source>
        <dbReference type="Proteomes" id="UP000234950"/>
    </source>
</evidence>